<dbReference type="Proteomes" id="UP000029714">
    <property type="component" value="Unassembled WGS sequence"/>
</dbReference>
<dbReference type="AlphaFoldDB" id="A0A347VQM4"/>
<sequence>MSSKVFYIDCPVCKAFVFKYNLKENYKEVEAEHKKCNNCNTQVYYQVVDGERLYISRYKYK</sequence>
<proteinExistence type="predicted"/>
<organism evidence="2 3">
    <name type="scientific">Helicobacter saguini</name>
    <dbReference type="NCBI Taxonomy" id="1548018"/>
    <lineage>
        <taxon>Bacteria</taxon>
        <taxon>Pseudomonadati</taxon>
        <taxon>Campylobacterota</taxon>
        <taxon>Epsilonproteobacteria</taxon>
        <taxon>Campylobacterales</taxon>
        <taxon>Helicobacteraceae</taxon>
        <taxon>Helicobacter</taxon>
    </lineage>
</organism>
<keyword evidence="3" id="KW-1185">Reference proteome</keyword>
<reference evidence="2 3" key="2">
    <citation type="journal article" date="2016" name="Infect. Immun.">
        <title>Helicobacter saguini, a Novel Helicobacter Isolated from Cotton-Top Tamarins with Ulcerative Colitis, Has Proinflammatory Properties and Induces Typhlocolitis and Dysplasia in Gnotobiotic IL-10-/- Mice.</title>
        <authorList>
            <person name="Shen Z."/>
            <person name="Mannion A."/>
            <person name="Whary M.T."/>
            <person name="Muthupalani S."/>
            <person name="Sheh A."/>
            <person name="Feng Y."/>
            <person name="Gong G."/>
            <person name="Vandamme P."/>
            <person name="Holcombe H.R."/>
            <person name="Paster B.J."/>
            <person name="Fox J.G."/>
        </authorList>
    </citation>
    <scope>NUCLEOTIDE SEQUENCE [LARGE SCALE GENOMIC DNA]</scope>
    <source>
        <strain evidence="2 3">MIT 97-6194</strain>
    </source>
</reference>
<dbReference type="Proteomes" id="UP000477070">
    <property type="component" value="Unassembled WGS sequence"/>
</dbReference>
<comment type="caution">
    <text evidence="2">The sequence shown here is derived from an EMBL/GenBank/DDBJ whole genome shotgun (WGS) entry which is preliminary data.</text>
</comment>
<reference evidence="2 3" key="1">
    <citation type="journal article" date="2014" name="Genome Announc.">
        <title>Draft genome sequences of eight enterohepatic helicobacter species isolated from both laboratory and wild rodents.</title>
        <authorList>
            <person name="Sheh A."/>
            <person name="Shen Z."/>
            <person name="Fox J.G."/>
        </authorList>
    </citation>
    <scope>NUCLEOTIDE SEQUENCE [LARGE SCALE GENOMIC DNA]</scope>
    <source>
        <strain evidence="2 3">MIT 97-6194</strain>
    </source>
</reference>
<evidence type="ECO:0000313" key="4">
    <source>
        <dbReference type="Proteomes" id="UP000477070"/>
    </source>
</evidence>
<protein>
    <submittedName>
        <fullName evidence="2">Uncharacterized protein</fullName>
    </submittedName>
</protein>
<name>A0A347VQM4_9HELI</name>
<dbReference type="RefSeq" id="WP_034569761.1">
    <property type="nucleotide sequence ID" value="NZ_JRMP02000030.1"/>
</dbReference>
<evidence type="ECO:0000313" key="2">
    <source>
        <dbReference type="EMBL" id="TLD91654.1"/>
    </source>
</evidence>
<evidence type="ECO:0000313" key="3">
    <source>
        <dbReference type="Proteomes" id="UP000029714"/>
    </source>
</evidence>
<reference evidence="1 4" key="4">
    <citation type="submission" date="2019-12" db="EMBL/GenBank/DDBJ databases">
        <title>Multi-Generational Helicobacter saguini Isolates.</title>
        <authorList>
            <person name="Mannion A."/>
            <person name="Shen Z."/>
            <person name="Fox J.G."/>
        </authorList>
    </citation>
    <scope>NUCLEOTIDE SEQUENCE [LARGE SCALE GENOMIC DNA]</scope>
    <source>
        <strain evidence="1">16-048</strain>
        <strain evidence="4">16-048 (F4)</strain>
    </source>
</reference>
<dbReference type="EMBL" id="JRMP02000030">
    <property type="protein sequence ID" value="TLD91654.1"/>
    <property type="molecule type" value="Genomic_DNA"/>
</dbReference>
<reference evidence="2" key="3">
    <citation type="submission" date="2018-04" db="EMBL/GenBank/DDBJ databases">
        <authorList>
            <person name="Sheh A."/>
            <person name="Shen Z."/>
            <person name="Mannion A.J."/>
            <person name="Fox J.G."/>
        </authorList>
    </citation>
    <scope>NUCLEOTIDE SEQUENCE</scope>
    <source>
        <strain evidence="2">MIT 97-6194</strain>
    </source>
</reference>
<gene>
    <name evidence="1" type="ORF">DCO61_08825</name>
    <name evidence="2" type="ORF">LS64_011530</name>
</gene>
<accession>A0A347VQM4</accession>
<evidence type="ECO:0000313" key="1">
    <source>
        <dbReference type="EMBL" id="MWV70095.1"/>
    </source>
</evidence>
<dbReference type="EMBL" id="QBIU01000002">
    <property type="protein sequence ID" value="MWV70095.1"/>
    <property type="molecule type" value="Genomic_DNA"/>
</dbReference>